<protein>
    <submittedName>
        <fullName evidence="7">Insulinase family protein</fullName>
    </submittedName>
</protein>
<dbReference type="InterPro" id="IPR050361">
    <property type="entry name" value="MPP/UQCRC_Complex"/>
</dbReference>
<dbReference type="GO" id="GO:0046872">
    <property type="term" value="F:metal ion binding"/>
    <property type="evidence" value="ECO:0007669"/>
    <property type="project" value="InterPro"/>
</dbReference>
<dbReference type="GO" id="GO:0004222">
    <property type="term" value="F:metalloendopeptidase activity"/>
    <property type="evidence" value="ECO:0007669"/>
    <property type="project" value="InterPro"/>
</dbReference>
<dbReference type="PANTHER" id="PTHR11851:SF49">
    <property type="entry name" value="MITOCHONDRIAL-PROCESSING PEPTIDASE SUBUNIT ALPHA"/>
    <property type="match status" value="1"/>
</dbReference>
<dbReference type="GO" id="GO:0006508">
    <property type="term" value="P:proteolysis"/>
    <property type="evidence" value="ECO:0007669"/>
    <property type="project" value="InterPro"/>
</dbReference>
<accession>A0A7S7NY25</accession>
<evidence type="ECO:0000256" key="4">
    <source>
        <dbReference type="SAM" id="SignalP"/>
    </source>
</evidence>
<feature type="signal peptide" evidence="4">
    <location>
        <begin position="1"/>
        <end position="17"/>
    </location>
</feature>
<dbReference type="PANTHER" id="PTHR11851">
    <property type="entry name" value="METALLOPROTEASE"/>
    <property type="match status" value="1"/>
</dbReference>
<reference evidence="7 8" key="1">
    <citation type="submission" date="2020-10" db="EMBL/GenBank/DDBJ databases">
        <title>Complete genome sequence of Paludibaculum fermentans P105T, a facultatively anaerobic acidobacterium capable of dissimilatory Fe(III) reduction.</title>
        <authorList>
            <person name="Dedysh S.N."/>
            <person name="Beletsky A.V."/>
            <person name="Kulichevskaya I.S."/>
            <person name="Mardanov A.V."/>
            <person name="Ravin N.V."/>
        </authorList>
    </citation>
    <scope>NUCLEOTIDE SEQUENCE [LARGE SCALE GENOMIC DNA]</scope>
    <source>
        <strain evidence="7 8">P105</strain>
    </source>
</reference>
<feature type="domain" description="Peptidase M16 C-terminal" evidence="6">
    <location>
        <begin position="199"/>
        <end position="372"/>
    </location>
</feature>
<dbReference type="AlphaFoldDB" id="A0A7S7NY25"/>
<dbReference type="PROSITE" id="PS00143">
    <property type="entry name" value="INSULINASE"/>
    <property type="match status" value="1"/>
</dbReference>
<dbReference type="EMBL" id="CP063849">
    <property type="protein sequence ID" value="QOY91875.1"/>
    <property type="molecule type" value="Genomic_DNA"/>
</dbReference>
<evidence type="ECO:0000313" key="7">
    <source>
        <dbReference type="EMBL" id="QOY91875.1"/>
    </source>
</evidence>
<dbReference type="InterPro" id="IPR011249">
    <property type="entry name" value="Metalloenz_LuxS/M16"/>
</dbReference>
<organism evidence="7 8">
    <name type="scientific">Paludibaculum fermentans</name>
    <dbReference type="NCBI Taxonomy" id="1473598"/>
    <lineage>
        <taxon>Bacteria</taxon>
        <taxon>Pseudomonadati</taxon>
        <taxon>Acidobacteriota</taxon>
        <taxon>Terriglobia</taxon>
        <taxon>Bryobacterales</taxon>
        <taxon>Bryobacteraceae</taxon>
        <taxon>Paludibaculum</taxon>
    </lineage>
</organism>
<dbReference type="Pfam" id="PF05193">
    <property type="entry name" value="Peptidase_M16_C"/>
    <property type="match status" value="2"/>
</dbReference>
<feature type="domain" description="Peptidase M16 C-terminal" evidence="6">
    <location>
        <begin position="653"/>
        <end position="832"/>
    </location>
</feature>
<dbReference type="Pfam" id="PF00675">
    <property type="entry name" value="Peptidase_M16"/>
    <property type="match status" value="1"/>
</dbReference>
<evidence type="ECO:0000313" key="8">
    <source>
        <dbReference type="Proteomes" id="UP000593892"/>
    </source>
</evidence>
<dbReference type="Proteomes" id="UP000593892">
    <property type="component" value="Chromosome"/>
</dbReference>
<gene>
    <name evidence="7" type="ORF">IRI77_00860</name>
</gene>
<feature type="chain" id="PRO_5032702038" evidence="4">
    <location>
        <begin position="18"/>
        <end position="906"/>
    </location>
</feature>
<sequence length="906" mass="100785">MLALFLAVSMLSATASAQALPQGVQKVTSVEGITEYRLNNGLRVLLFPDPTKSNITVNITYLVGSRHEDYGETGMAHLLEHLMFKGSTNHPNVPKELQDHGARPNGTTWFDRTNYFETFNATDENLLWALSLEADRMVNSFIAKKDLDSEMTVVRNEFESGENDPDSILEERVMSTAYLWHNYGKSTIGARSDLEQVPIERLQAFWKHFYQPDNAVLVVAGKFDEAKTLTLVEKLYGPIPKPARQLRRTYTAEPTQDGERSVTLRRVGDVQAVAAVWHIPPGSHEEFAPMEMAGRILGDAPSGRLYKALVETKKAASISTSEYQLKDPGVFIAHASVRTESSLADARKTLLDTVDEVKTKPFTKEELERVRANWLKNFDLALNNSAAIALQLSEWQGMGDWRLLFLHRDRIKKVTLEQVQKAAEKYLIASNRTVGEFIPDKAPLRAEIPTAPDVTALVKDYKGEAVVSQGESFDASPENIDKRTIRGDLKGGIKLSFINKKTRGNQVVATLSLHFGDENNLKGKDFAAGFAGQMLMRGTAKHTRQQIKDEFDRLKASVSVGGSETGASVRITTTKENLQPVLTLVAELLKESTFPQTEFDQLKQQMLAQLEQSKSDPQAIAFLAVQRHLNPYPKDDVRYIRTVDEEVESVKALTLDEVKAFHKQFYGASHGEFVVIGDFDPETTQKQVSDLFNDWKSQQKFARVKKEYKAIEAESVVFETPDKANAMFIAGLPVKINDTNPDYPAMLLGNYILGSGMNSRLFARIRGKEGLSYGVGAQFVVSPEDDSGIFMAFAICAPQNAAKVEASFKDEVGLILAKGYSADEVEAAKKSLLQARQVSRANDGELVSRLAGQRFYNRTMAFDSEIEAKIQKLTLADIQAAMKKYIDVSRMSIYKAGDFKKAAATN</sequence>
<evidence type="ECO:0000256" key="1">
    <source>
        <dbReference type="ARBA" id="ARBA00001947"/>
    </source>
</evidence>
<dbReference type="SUPFAM" id="SSF63411">
    <property type="entry name" value="LuxS/MPP-like metallohydrolase"/>
    <property type="match status" value="4"/>
</dbReference>
<evidence type="ECO:0000256" key="3">
    <source>
        <dbReference type="RuleBase" id="RU004447"/>
    </source>
</evidence>
<comment type="cofactor">
    <cofactor evidence="1">
        <name>Zn(2+)</name>
        <dbReference type="ChEBI" id="CHEBI:29105"/>
    </cofactor>
</comment>
<proteinExistence type="inferred from homology"/>
<name>A0A7S7NY25_PALFE</name>
<evidence type="ECO:0000259" key="5">
    <source>
        <dbReference type="Pfam" id="PF00675"/>
    </source>
</evidence>
<keyword evidence="8" id="KW-1185">Reference proteome</keyword>
<dbReference type="InterPro" id="IPR001431">
    <property type="entry name" value="Pept_M16_Zn_BS"/>
</dbReference>
<feature type="domain" description="Peptidase M16 N-terminal" evidence="5">
    <location>
        <begin position="43"/>
        <end position="189"/>
    </location>
</feature>
<dbReference type="Gene3D" id="3.30.830.10">
    <property type="entry name" value="Metalloenzyme, LuxS/M16 peptidase-like"/>
    <property type="match status" value="4"/>
</dbReference>
<keyword evidence="4" id="KW-0732">Signal</keyword>
<evidence type="ECO:0000259" key="6">
    <source>
        <dbReference type="Pfam" id="PF05193"/>
    </source>
</evidence>
<dbReference type="InterPro" id="IPR011765">
    <property type="entry name" value="Pept_M16_N"/>
</dbReference>
<comment type="similarity">
    <text evidence="2 3">Belongs to the peptidase M16 family.</text>
</comment>
<dbReference type="InterPro" id="IPR007863">
    <property type="entry name" value="Peptidase_M16_C"/>
</dbReference>
<evidence type="ECO:0000256" key="2">
    <source>
        <dbReference type="ARBA" id="ARBA00007261"/>
    </source>
</evidence>
<dbReference type="KEGG" id="pfer:IRI77_00860"/>